<proteinExistence type="predicted"/>
<dbReference type="RefSeq" id="WP_173748357.1">
    <property type="nucleotide sequence ID" value="NZ_JAAITA010000003.1"/>
</dbReference>
<gene>
    <name evidence="1" type="ORF">G5A70_04255</name>
</gene>
<keyword evidence="2" id="KW-1185">Reference proteome</keyword>
<dbReference type="EMBL" id="JAAITA010000003">
    <property type="protein sequence ID" value="NSJ85405.1"/>
    <property type="molecule type" value="Genomic_DNA"/>
</dbReference>
<evidence type="ECO:0000313" key="1">
    <source>
        <dbReference type="EMBL" id="NSJ85405.1"/>
    </source>
</evidence>
<dbReference type="Proteomes" id="UP000822142">
    <property type="component" value="Unassembled WGS sequence"/>
</dbReference>
<sequence>MKNTNRAIKEYSEAVKQAKSVYNQAVKHIEGNYIKGSSVYKDAMKTAKETFENTVREMKSVFVKQVEKDFEETRTSIKNIVVTAPSEELLGLLPMIKNGMMTETEIQMFSDKFVGNYMDEKLLADAKGEQFKTIEWMMDDLNNLESKVNDFFDNYKGDDLAKISIHTATMMNGSPVELMNKTVDEFLTRYAGQE</sequence>
<accession>A0ABX2I5Z8</accession>
<comment type="caution">
    <text evidence="1">The sequence shown here is derived from an EMBL/GenBank/DDBJ whole genome shotgun (WGS) entry which is preliminary data.</text>
</comment>
<evidence type="ECO:0000313" key="2">
    <source>
        <dbReference type="Proteomes" id="UP000822142"/>
    </source>
</evidence>
<reference evidence="1 2" key="1">
    <citation type="journal article" date="2020" name="Cell Host Microbe">
        <title>Functional and Genomic Variation between Human-Derived Isolates of Lachnospiraceae Reveals Inter- and Intra-Species Diversity.</title>
        <authorList>
            <person name="Sorbara M.T."/>
            <person name="Littmann E.R."/>
            <person name="Fontana E."/>
            <person name="Moody T.U."/>
            <person name="Kohout C.E."/>
            <person name="Gjonbalaj M."/>
            <person name="Eaton V."/>
            <person name="Seok R."/>
            <person name="Leiner I.M."/>
            <person name="Pamer E.G."/>
        </authorList>
    </citation>
    <scope>NUCLEOTIDE SEQUENCE [LARGE SCALE GENOMIC DNA]</scope>
    <source>
        <strain evidence="1 2">MSK.15.26</strain>
    </source>
</reference>
<protein>
    <submittedName>
        <fullName evidence="1">Uncharacterized protein</fullName>
    </submittedName>
</protein>
<name>A0ABX2I5Z8_BLAHA</name>
<organism evidence="1 2">
    <name type="scientific">Blautia hansenii</name>
    <name type="common">Ruminococcus hansenii</name>
    <dbReference type="NCBI Taxonomy" id="1322"/>
    <lineage>
        <taxon>Bacteria</taxon>
        <taxon>Bacillati</taxon>
        <taxon>Bacillota</taxon>
        <taxon>Clostridia</taxon>
        <taxon>Lachnospirales</taxon>
        <taxon>Lachnospiraceae</taxon>
        <taxon>Blautia</taxon>
    </lineage>
</organism>